<dbReference type="PANTHER" id="PTHR43404:SF2">
    <property type="entry name" value="LIPOPOLYSACCHARIDE CHOLINEPHOSPHOTRANSFERASE LICD"/>
    <property type="match status" value="1"/>
</dbReference>
<dbReference type="RefSeq" id="WP_201426902.1">
    <property type="nucleotide sequence ID" value="NZ_JAEQMG010000040.1"/>
</dbReference>
<dbReference type="InterPro" id="IPR007074">
    <property type="entry name" value="LicD/FKTN/FKRP_NTP_transf"/>
</dbReference>
<accession>A0A934U2F5</accession>
<feature type="domain" description="LicD/FKTN/FKRP nucleotidyltransferase" evidence="1">
    <location>
        <begin position="23"/>
        <end position="243"/>
    </location>
</feature>
<dbReference type="EMBL" id="JAEQMG010000040">
    <property type="protein sequence ID" value="MBK6087597.1"/>
    <property type="molecule type" value="Genomic_DNA"/>
</dbReference>
<dbReference type="InterPro" id="IPR052942">
    <property type="entry name" value="LPS_cholinephosphotransferase"/>
</dbReference>
<dbReference type="PANTHER" id="PTHR43404">
    <property type="entry name" value="LIPOPOLYSACCHARIDE CHOLINEPHOSPHOTRANSFERASE LICD"/>
    <property type="match status" value="1"/>
</dbReference>
<reference evidence="2" key="1">
    <citation type="submission" date="2021-01" db="EMBL/GenBank/DDBJ databases">
        <title>Genome public.</title>
        <authorList>
            <person name="Liu C."/>
            <person name="Sun Q."/>
        </authorList>
    </citation>
    <scope>NUCLEOTIDE SEQUENCE</scope>
    <source>
        <strain evidence="2">M6</strain>
    </source>
</reference>
<name>A0A934U2F5_9FIRM</name>
<proteinExistence type="predicted"/>
<evidence type="ECO:0000259" key="1">
    <source>
        <dbReference type="Pfam" id="PF04991"/>
    </source>
</evidence>
<dbReference type="AlphaFoldDB" id="A0A934U2F5"/>
<dbReference type="Pfam" id="PF04991">
    <property type="entry name" value="LicD"/>
    <property type="match status" value="1"/>
</dbReference>
<dbReference type="Proteomes" id="UP000633365">
    <property type="component" value="Unassembled WGS sequence"/>
</dbReference>
<gene>
    <name evidence="2" type="ORF">JKK62_02850</name>
</gene>
<sequence length="285" mass="34456">MDNVLRKVQLTELESLKVIDDFCQKNDISYSLYAGTLIGAARHQGFIPWDDDLDICMSRDNYNKFIKLWEQNPPDGYILQNKENAPLFPSSFTKIRKDHTTFLHDEIDRGRFHTGIFVDVFPIDRVPKNTFSRMLFYWRYMQYHLLTREYIPPESGFMIRTIARILLKLNKPENRQQKRQILLQQITKYNDDVQLDRVGAEVIWSMKINLPPDLMDEYTYLQFEDREFMCFKQWDEYLRRIYGDYMQFPPKEERNWTHHPIIIDFEHNLEEITDDTEGTVRFQNQ</sequence>
<evidence type="ECO:0000313" key="3">
    <source>
        <dbReference type="Proteomes" id="UP000633365"/>
    </source>
</evidence>
<protein>
    <submittedName>
        <fullName evidence="2">LicD family protein</fullName>
    </submittedName>
</protein>
<dbReference type="GO" id="GO:0009100">
    <property type="term" value="P:glycoprotein metabolic process"/>
    <property type="evidence" value="ECO:0007669"/>
    <property type="project" value="UniProtKB-ARBA"/>
</dbReference>
<comment type="caution">
    <text evidence="2">The sequence shown here is derived from an EMBL/GenBank/DDBJ whole genome shotgun (WGS) entry which is preliminary data.</text>
</comment>
<keyword evidence="3" id="KW-1185">Reference proteome</keyword>
<evidence type="ECO:0000313" key="2">
    <source>
        <dbReference type="EMBL" id="MBK6087597.1"/>
    </source>
</evidence>
<organism evidence="2 3">
    <name type="scientific">Ruminococcus difficilis</name>
    <dbReference type="NCBI Taxonomy" id="2763069"/>
    <lineage>
        <taxon>Bacteria</taxon>
        <taxon>Bacillati</taxon>
        <taxon>Bacillota</taxon>
        <taxon>Clostridia</taxon>
        <taxon>Eubacteriales</taxon>
        <taxon>Oscillospiraceae</taxon>
        <taxon>Ruminococcus</taxon>
    </lineage>
</organism>